<name>A0A6M3KCX7_9ZZZZ</name>
<accession>A0A6M3KCX7</accession>
<proteinExistence type="predicted"/>
<organism evidence="1">
    <name type="scientific">viral metagenome</name>
    <dbReference type="NCBI Taxonomy" id="1070528"/>
    <lineage>
        <taxon>unclassified sequences</taxon>
        <taxon>metagenomes</taxon>
        <taxon>organismal metagenomes</taxon>
    </lineage>
</organism>
<evidence type="ECO:0000313" key="1">
    <source>
        <dbReference type="EMBL" id="QJA79425.1"/>
    </source>
</evidence>
<dbReference type="EMBL" id="MT142380">
    <property type="protein sequence ID" value="QJA79425.1"/>
    <property type="molecule type" value="Genomic_DNA"/>
</dbReference>
<reference evidence="1" key="1">
    <citation type="submission" date="2020-03" db="EMBL/GenBank/DDBJ databases">
        <title>The deep terrestrial virosphere.</title>
        <authorList>
            <person name="Holmfeldt K."/>
            <person name="Nilsson E."/>
            <person name="Simone D."/>
            <person name="Lopez-Fernandez M."/>
            <person name="Wu X."/>
            <person name="de Brujin I."/>
            <person name="Lundin D."/>
            <person name="Andersson A."/>
            <person name="Bertilsson S."/>
            <person name="Dopson M."/>
        </authorList>
    </citation>
    <scope>NUCLEOTIDE SEQUENCE</scope>
    <source>
        <strain evidence="1">MM415A00890</strain>
    </source>
</reference>
<gene>
    <name evidence="1" type="ORF">MM415A00890_0023</name>
</gene>
<sequence length="65" mass="7372">MHKYHQQAEVLVKQVMQDLEKLLPHDGEDISCYNPGAMDDSINSLIRVRTLLACANEALGYNKEN</sequence>
<dbReference type="AlphaFoldDB" id="A0A6M3KCX7"/>
<protein>
    <submittedName>
        <fullName evidence="1">Uncharacterized protein</fullName>
    </submittedName>
</protein>